<reference evidence="2" key="1">
    <citation type="submission" date="2022-08" db="EMBL/GenBank/DDBJ databases">
        <title>Draft genome sequencing of Roseisolibacter agri AW1220.</title>
        <authorList>
            <person name="Tobiishi Y."/>
            <person name="Tonouchi A."/>
        </authorList>
    </citation>
    <scope>NUCLEOTIDE SEQUENCE</scope>
    <source>
        <strain evidence="2">AW1220</strain>
    </source>
</reference>
<dbReference type="EMBL" id="BRXS01000001">
    <property type="protein sequence ID" value="GLC23617.1"/>
    <property type="molecule type" value="Genomic_DNA"/>
</dbReference>
<dbReference type="NCBIfam" id="TIGR02436">
    <property type="entry name" value="four helix bundle protein"/>
    <property type="match status" value="1"/>
</dbReference>
<feature type="region of interest" description="Disordered" evidence="1">
    <location>
        <begin position="123"/>
        <end position="149"/>
    </location>
</feature>
<accession>A0AA37Q2X2</accession>
<gene>
    <name evidence="2" type="ORF">rosag_01300</name>
</gene>
<protein>
    <recommendedName>
        <fullName evidence="4">Four helix bundle protein</fullName>
    </recommendedName>
</protein>
<dbReference type="Proteomes" id="UP001161325">
    <property type="component" value="Unassembled WGS sequence"/>
</dbReference>
<evidence type="ECO:0008006" key="4">
    <source>
        <dbReference type="Google" id="ProtNLM"/>
    </source>
</evidence>
<name>A0AA37Q2X2_9BACT</name>
<evidence type="ECO:0000313" key="2">
    <source>
        <dbReference type="EMBL" id="GLC23617.1"/>
    </source>
</evidence>
<dbReference type="Pfam" id="PF05635">
    <property type="entry name" value="23S_rRNA_IVP"/>
    <property type="match status" value="1"/>
</dbReference>
<dbReference type="PANTHER" id="PTHR38471:SF2">
    <property type="entry name" value="FOUR HELIX BUNDLE PROTEIN"/>
    <property type="match status" value="1"/>
</dbReference>
<dbReference type="Gene3D" id="1.20.1440.60">
    <property type="entry name" value="23S rRNA-intervening sequence"/>
    <property type="match status" value="1"/>
</dbReference>
<evidence type="ECO:0000256" key="1">
    <source>
        <dbReference type="SAM" id="MobiDB-lite"/>
    </source>
</evidence>
<comment type="caution">
    <text evidence="2">The sequence shown here is derived from an EMBL/GenBank/DDBJ whole genome shotgun (WGS) entry which is preliminary data.</text>
</comment>
<dbReference type="SUPFAM" id="SSF158446">
    <property type="entry name" value="IVS-encoded protein-like"/>
    <property type="match status" value="1"/>
</dbReference>
<dbReference type="InterPro" id="IPR012657">
    <property type="entry name" value="23S_rRNA-intervening_sequence"/>
</dbReference>
<sequence>MQPARRPSQPAVSFRDLRVWQEAIKLVVDVRPLCANLRQSRHWDLADQLRRAARSVHANLAEGWGRRTVRDRAKFYTESWSSLQEVETLLIEASTDDCTPAELLQPCIRRVHNTTRLLSAFRRATREKTESAEAEDGTAEDGTASNDEA</sequence>
<dbReference type="AlphaFoldDB" id="A0AA37Q2X2"/>
<evidence type="ECO:0000313" key="3">
    <source>
        <dbReference type="Proteomes" id="UP001161325"/>
    </source>
</evidence>
<proteinExistence type="predicted"/>
<dbReference type="PANTHER" id="PTHR38471">
    <property type="entry name" value="FOUR HELIX BUNDLE PROTEIN"/>
    <property type="match status" value="1"/>
</dbReference>
<organism evidence="2 3">
    <name type="scientific">Roseisolibacter agri</name>
    <dbReference type="NCBI Taxonomy" id="2014610"/>
    <lineage>
        <taxon>Bacteria</taxon>
        <taxon>Pseudomonadati</taxon>
        <taxon>Gemmatimonadota</taxon>
        <taxon>Gemmatimonadia</taxon>
        <taxon>Gemmatimonadales</taxon>
        <taxon>Gemmatimonadaceae</taxon>
        <taxon>Roseisolibacter</taxon>
    </lineage>
</organism>
<keyword evidence="3" id="KW-1185">Reference proteome</keyword>
<dbReference type="InterPro" id="IPR036583">
    <property type="entry name" value="23S_rRNA_IVS_sf"/>
</dbReference>